<name>A0A2U1PPA6_ARTAN</name>
<gene>
    <name evidence="1" type="ORF">CTI12_AA129220</name>
</gene>
<accession>A0A2U1PPA6</accession>
<dbReference type="STRING" id="35608.A0A2U1PPA6"/>
<dbReference type="AlphaFoldDB" id="A0A2U1PPA6"/>
<dbReference type="Proteomes" id="UP000245207">
    <property type="component" value="Unassembled WGS sequence"/>
</dbReference>
<comment type="caution">
    <text evidence="1">The sequence shown here is derived from an EMBL/GenBank/DDBJ whole genome shotgun (WGS) entry which is preliminary data.</text>
</comment>
<evidence type="ECO:0000313" key="1">
    <source>
        <dbReference type="EMBL" id="PWA87537.1"/>
    </source>
</evidence>
<reference evidence="1 2" key="1">
    <citation type="journal article" date="2018" name="Mol. Plant">
        <title>The genome of Artemisia annua provides insight into the evolution of Asteraceae family and artemisinin biosynthesis.</title>
        <authorList>
            <person name="Shen Q."/>
            <person name="Zhang L."/>
            <person name="Liao Z."/>
            <person name="Wang S."/>
            <person name="Yan T."/>
            <person name="Shi P."/>
            <person name="Liu M."/>
            <person name="Fu X."/>
            <person name="Pan Q."/>
            <person name="Wang Y."/>
            <person name="Lv Z."/>
            <person name="Lu X."/>
            <person name="Zhang F."/>
            <person name="Jiang W."/>
            <person name="Ma Y."/>
            <person name="Chen M."/>
            <person name="Hao X."/>
            <person name="Li L."/>
            <person name="Tang Y."/>
            <person name="Lv G."/>
            <person name="Zhou Y."/>
            <person name="Sun X."/>
            <person name="Brodelius P.E."/>
            <person name="Rose J.K.C."/>
            <person name="Tang K."/>
        </authorList>
    </citation>
    <scope>NUCLEOTIDE SEQUENCE [LARGE SCALE GENOMIC DNA]</scope>
    <source>
        <strain evidence="2">cv. Huhao1</strain>
        <tissue evidence="1">Leaf</tissue>
    </source>
</reference>
<sequence>MASGLVVTWTNHLKSFAINASSQDLVPALRFVNNHESVLVAAALMVAAEVVSEKKQAHIYSTSMTQTLFHNVVVHDTKHAKEETFFAQNSQCIDTITGLGYNCHCTEGFKGNPYLPNGCQGIFQIRINKQA</sequence>
<dbReference type="EMBL" id="PKPP01000904">
    <property type="protein sequence ID" value="PWA87537.1"/>
    <property type="molecule type" value="Genomic_DNA"/>
</dbReference>
<evidence type="ECO:0000313" key="2">
    <source>
        <dbReference type="Proteomes" id="UP000245207"/>
    </source>
</evidence>
<proteinExistence type="predicted"/>
<protein>
    <submittedName>
        <fullName evidence="1">EGF-like domain-containing protein</fullName>
    </submittedName>
</protein>
<dbReference type="OrthoDB" id="1001427at2759"/>
<keyword evidence="2" id="KW-1185">Reference proteome</keyword>
<organism evidence="1 2">
    <name type="scientific">Artemisia annua</name>
    <name type="common">Sweet wormwood</name>
    <dbReference type="NCBI Taxonomy" id="35608"/>
    <lineage>
        <taxon>Eukaryota</taxon>
        <taxon>Viridiplantae</taxon>
        <taxon>Streptophyta</taxon>
        <taxon>Embryophyta</taxon>
        <taxon>Tracheophyta</taxon>
        <taxon>Spermatophyta</taxon>
        <taxon>Magnoliopsida</taxon>
        <taxon>eudicotyledons</taxon>
        <taxon>Gunneridae</taxon>
        <taxon>Pentapetalae</taxon>
        <taxon>asterids</taxon>
        <taxon>campanulids</taxon>
        <taxon>Asterales</taxon>
        <taxon>Asteraceae</taxon>
        <taxon>Asteroideae</taxon>
        <taxon>Anthemideae</taxon>
        <taxon>Artemisiinae</taxon>
        <taxon>Artemisia</taxon>
    </lineage>
</organism>